<reference evidence="2" key="2">
    <citation type="submission" date="2020-05" db="UniProtKB">
        <authorList>
            <consortium name="EnsemblMetazoa"/>
        </authorList>
    </citation>
    <scope>IDENTIFICATION</scope>
    <source>
        <strain evidence="2">IAEA</strain>
    </source>
</reference>
<dbReference type="InterPro" id="IPR055469">
    <property type="entry name" value="DUF7041"/>
</dbReference>
<name>A0A1B0BA29_9MUSC</name>
<dbReference type="EMBL" id="JXJN01010693">
    <property type="status" value="NOT_ANNOTATED_CDS"/>
    <property type="molecule type" value="Genomic_DNA"/>
</dbReference>
<dbReference type="AlphaFoldDB" id="A0A1B0BA29"/>
<dbReference type="VEuPathDB" id="VectorBase:GPPI023580"/>
<reference evidence="3" key="1">
    <citation type="submission" date="2015-01" db="EMBL/GenBank/DDBJ databases">
        <authorList>
            <person name="Aksoy S."/>
            <person name="Warren W."/>
            <person name="Wilson R.K."/>
        </authorList>
    </citation>
    <scope>NUCLEOTIDE SEQUENCE [LARGE SCALE GENOMIC DNA]</scope>
    <source>
        <strain evidence="3">IAEA</strain>
    </source>
</reference>
<feature type="domain" description="DUF7041" evidence="1">
    <location>
        <begin position="16"/>
        <end position="81"/>
    </location>
</feature>
<organism evidence="2 3">
    <name type="scientific">Glossina palpalis gambiensis</name>
    <dbReference type="NCBI Taxonomy" id="67801"/>
    <lineage>
        <taxon>Eukaryota</taxon>
        <taxon>Metazoa</taxon>
        <taxon>Ecdysozoa</taxon>
        <taxon>Arthropoda</taxon>
        <taxon>Hexapoda</taxon>
        <taxon>Insecta</taxon>
        <taxon>Pterygota</taxon>
        <taxon>Neoptera</taxon>
        <taxon>Endopterygota</taxon>
        <taxon>Diptera</taxon>
        <taxon>Brachycera</taxon>
        <taxon>Muscomorpha</taxon>
        <taxon>Hippoboscoidea</taxon>
        <taxon>Glossinidae</taxon>
        <taxon>Glossina</taxon>
    </lineage>
</organism>
<keyword evidence="3" id="KW-1185">Reference proteome</keyword>
<dbReference type="Proteomes" id="UP000092460">
    <property type="component" value="Unassembled WGS sequence"/>
</dbReference>
<proteinExistence type="predicted"/>
<dbReference type="Pfam" id="PF23055">
    <property type="entry name" value="DUF7041"/>
    <property type="match status" value="1"/>
</dbReference>
<sequence length="195" mass="22312">MFSQTATVLVQLSEDFVQGETRFASKGITQGTIKYGYVLIALLQEIITSIADLIRDPPVANKYQEFKRILIKSKSSKLDKVLRDTYIDYCKPSEFYWSSLFHGRRFTLDKQNELNSLIKSGAEVAVLPLSKFPKYKKLSHITLTAANVPTINAYRKKLLNIDLNLRHDFLFVVLIADILRPRADFGSKYSLLFVL</sequence>
<evidence type="ECO:0000313" key="2">
    <source>
        <dbReference type="EnsemblMetazoa" id="GPPI023580-PA"/>
    </source>
</evidence>
<protein>
    <recommendedName>
        <fullName evidence="1">DUF7041 domain-containing protein</fullName>
    </recommendedName>
</protein>
<dbReference type="EnsemblMetazoa" id="GPPI023580-RA">
    <property type="protein sequence ID" value="GPPI023580-PA"/>
    <property type="gene ID" value="GPPI023580"/>
</dbReference>
<evidence type="ECO:0000259" key="1">
    <source>
        <dbReference type="Pfam" id="PF23055"/>
    </source>
</evidence>
<dbReference type="STRING" id="67801.A0A1B0BA29"/>
<accession>A0A1B0BA29</accession>
<evidence type="ECO:0000313" key="3">
    <source>
        <dbReference type="Proteomes" id="UP000092460"/>
    </source>
</evidence>